<comment type="cofactor">
    <cofactor evidence="1 9">
        <name>FAD</name>
        <dbReference type="ChEBI" id="CHEBI:57692"/>
    </cofactor>
</comment>
<dbReference type="InterPro" id="IPR006089">
    <property type="entry name" value="Acyl-CoA_DH_CS"/>
</dbReference>
<dbReference type="Pfam" id="PF02771">
    <property type="entry name" value="Acyl-CoA_dh_N"/>
    <property type="match status" value="1"/>
</dbReference>
<evidence type="ECO:0000256" key="7">
    <source>
        <dbReference type="ARBA" id="ARBA00066362"/>
    </source>
</evidence>
<dbReference type="InterPro" id="IPR006091">
    <property type="entry name" value="Acyl-CoA_Oxase/DH_mid-dom"/>
</dbReference>
<dbReference type="Gene3D" id="1.10.540.10">
    <property type="entry name" value="Acyl-CoA dehydrogenase/oxidase, N-terminal domain"/>
    <property type="match status" value="1"/>
</dbReference>
<evidence type="ECO:0000256" key="5">
    <source>
        <dbReference type="ARBA" id="ARBA00022827"/>
    </source>
</evidence>
<dbReference type="PROSITE" id="PS00073">
    <property type="entry name" value="ACYL_COA_DH_2"/>
    <property type="match status" value="1"/>
</dbReference>
<reference evidence="13 14" key="1">
    <citation type="submission" date="2020-08" db="EMBL/GenBank/DDBJ databases">
        <title>Bridging the membrane lipid divide: bacteria of the FCB group superphylum have the potential to synthesize archaeal ether lipids.</title>
        <authorList>
            <person name="Villanueva L."/>
            <person name="Von Meijenfeldt F.A.B."/>
            <person name="Westbye A.B."/>
            <person name="Yadav S."/>
            <person name="Hopmans E.C."/>
            <person name="Dutilh B.E."/>
            <person name="Sinninghe Damste J.S."/>
        </authorList>
    </citation>
    <scope>NUCLEOTIDE SEQUENCE [LARGE SCALE GENOMIC DNA]</scope>
    <source>
        <strain evidence="13">NIOZ-UU30</strain>
    </source>
</reference>
<dbReference type="PROSITE" id="PS00072">
    <property type="entry name" value="ACYL_COA_DH_1"/>
    <property type="match status" value="1"/>
</dbReference>
<dbReference type="GO" id="GO:0050660">
    <property type="term" value="F:flavin adenine dinucleotide binding"/>
    <property type="evidence" value="ECO:0007669"/>
    <property type="project" value="InterPro"/>
</dbReference>
<dbReference type="EC" id="1.3.8.10" evidence="7"/>
<evidence type="ECO:0000256" key="8">
    <source>
        <dbReference type="ARBA" id="ARBA00072305"/>
    </source>
</evidence>
<evidence type="ECO:0000256" key="9">
    <source>
        <dbReference type="RuleBase" id="RU362125"/>
    </source>
</evidence>
<dbReference type="InterPro" id="IPR037069">
    <property type="entry name" value="AcylCoA_DH/ox_N_sf"/>
</dbReference>
<dbReference type="InterPro" id="IPR046373">
    <property type="entry name" value="Acyl-CoA_Oxase/DH_mid-dom_sf"/>
</dbReference>
<evidence type="ECO:0000256" key="3">
    <source>
        <dbReference type="ARBA" id="ARBA00011881"/>
    </source>
</evidence>
<comment type="caution">
    <text evidence="13">The sequence shown here is derived from an EMBL/GenBank/DDBJ whole genome shotgun (WGS) entry which is preliminary data.</text>
</comment>
<dbReference type="PANTHER" id="PTHR43884:SF12">
    <property type="entry name" value="ISOVALERYL-COA DEHYDROGENASE, MITOCHONDRIAL-RELATED"/>
    <property type="match status" value="1"/>
</dbReference>
<evidence type="ECO:0000259" key="10">
    <source>
        <dbReference type="Pfam" id="PF00441"/>
    </source>
</evidence>
<protein>
    <recommendedName>
        <fullName evidence="8">Cyclohex-1-ene-1-carbonyl-CoA dehydrogenase</fullName>
        <ecNumber evidence="7">1.3.8.10</ecNumber>
    </recommendedName>
</protein>
<gene>
    <name evidence="13" type="ORF">H8E23_06130</name>
</gene>
<dbReference type="AlphaFoldDB" id="A0A8J6NQ59"/>
<name>A0A8J6NQ59_9BACT</name>
<keyword evidence="6 9" id="KW-0560">Oxidoreductase</keyword>
<comment type="similarity">
    <text evidence="2 9">Belongs to the acyl-CoA dehydrogenase family.</text>
</comment>
<evidence type="ECO:0000259" key="11">
    <source>
        <dbReference type="Pfam" id="PF02770"/>
    </source>
</evidence>
<keyword evidence="4 9" id="KW-0285">Flavoprotein</keyword>
<keyword evidence="5 9" id="KW-0274">FAD</keyword>
<dbReference type="InterPro" id="IPR013786">
    <property type="entry name" value="AcylCoA_DH/ox_N"/>
</dbReference>
<dbReference type="Proteomes" id="UP000603434">
    <property type="component" value="Unassembled WGS sequence"/>
</dbReference>
<evidence type="ECO:0000256" key="1">
    <source>
        <dbReference type="ARBA" id="ARBA00001974"/>
    </source>
</evidence>
<dbReference type="PANTHER" id="PTHR43884">
    <property type="entry name" value="ACYL-COA DEHYDROGENASE"/>
    <property type="match status" value="1"/>
</dbReference>
<dbReference type="InterPro" id="IPR009100">
    <property type="entry name" value="AcylCoA_DH/oxidase_NM_dom_sf"/>
</dbReference>
<evidence type="ECO:0000313" key="14">
    <source>
        <dbReference type="Proteomes" id="UP000603434"/>
    </source>
</evidence>
<dbReference type="SUPFAM" id="SSF56645">
    <property type="entry name" value="Acyl-CoA dehydrogenase NM domain-like"/>
    <property type="match status" value="1"/>
</dbReference>
<comment type="subunit">
    <text evidence="3">Homotetramer.</text>
</comment>
<dbReference type="InterPro" id="IPR009075">
    <property type="entry name" value="AcylCo_DH/oxidase_C"/>
</dbReference>
<dbReference type="InterPro" id="IPR036250">
    <property type="entry name" value="AcylCo_DH-like_C"/>
</dbReference>
<evidence type="ECO:0000256" key="4">
    <source>
        <dbReference type="ARBA" id="ARBA00022630"/>
    </source>
</evidence>
<evidence type="ECO:0000259" key="12">
    <source>
        <dbReference type="Pfam" id="PF02771"/>
    </source>
</evidence>
<dbReference type="FunFam" id="1.20.140.10:FF:000004">
    <property type="entry name" value="Acyl-CoA dehydrogenase FadE25"/>
    <property type="match status" value="1"/>
</dbReference>
<organism evidence="13 14">
    <name type="scientific">Candidatus Desulfatibia profunda</name>
    <dbReference type="NCBI Taxonomy" id="2841695"/>
    <lineage>
        <taxon>Bacteria</taxon>
        <taxon>Pseudomonadati</taxon>
        <taxon>Thermodesulfobacteriota</taxon>
        <taxon>Desulfobacteria</taxon>
        <taxon>Desulfobacterales</taxon>
        <taxon>Desulfobacterales incertae sedis</taxon>
        <taxon>Candidatus Desulfatibia</taxon>
    </lineage>
</organism>
<dbReference type="Pfam" id="PF00441">
    <property type="entry name" value="Acyl-CoA_dh_1"/>
    <property type="match status" value="1"/>
</dbReference>
<sequence>MSVNLTDEQLMIQTMAREFSRKVVALTAAERDKSKEFPAENLRKMGELGLMGMMIPIEYEGSGADTVSYVLALSEIAYSCASTAVVMSVHNSIVCESIYRLGTRQQKETYLKPLARGDIIGAFAMTEPHAGSDPVGQSTTAVRDGDSYILNGSKRFITSGSNAGLTIVTAVTDESKRHHGISAFLVEKATPGFIVGNLEDKMGLCASDTTDLIFNDCRVPVENLMGSEGDGFKLAMKALDSGRIGIAAQSLGVAQAALDAAVKYARKREQFGQPISKFQGLRWIIADMATEIEAARQLMLSAAAMKDKGVNHTAQASMAKLFASEMVNRVTAKALQIHGGYGFIKDYPVERFYRDARVFTIYEGTSEIQRIVISNHILKDKRRP</sequence>
<dbReference type="EMBL" id="JACNJH010000114">
    <property type="protein sequence ID" value="MBC8360956.1"/>
    <property type="molecule type" value="Genomic_DNA"/>
</dbReference>
<dbReference type="PIRSF" id="PIRSF016578">
    <property type="entry name" value="HsaA"/>
    <property type="match status" value="1"/>
</dbReference>
<dbReference type="FunFam" id="2.40.110.10:FF:000001">
    <property type="entry name" value="Acyl-CoA dehydrogenase, mitochondrial"/>
    <property type="match status" value="1"/>
</dbReference>
<dbReference type="Gene3D" id="2.40.110.10">
    <property type="entry name" value="Butyryl-CoA Dehydrogenase, subunit A, domain 2"/>
    <property type="match status" value="1"/>
</dbReference>
<dbReference type="Gene3D" id="1.20.140.10">
    <property type="entry name" value="Butyryl-CoA Dehydrogenase, subunit A, domain 3"/>
    <property type="match status" value="1"/>
</dbReference>
<dbReference type="FunFam" id="1.10.540.10:FF:000002">
    <property type="entry name" value="Acyl-CoA dehydrogenase FadE19"/>
    <property type="match status" value="1"/>
</dbReference>
<accession>A0A8J6NQ59</accession>
<feature type="domain" description="Acyl-CoA dehydrogenase/oxidase N-terminal" evidence="12">
    <location>
        <begin position="6"/>
        <end position="118"/>
    </location>
</feature>
<evidence type="ECO:0000313" key="13">
    <source>
        <dbReference type="EMBL" id="MBC8360956.1"/>
    </source>
</evidence>
<feature type="domain" description="Acyl-CoA dehydrogenase/oxidase C-terminal" evidence="10">
    <location>
        <begin position="229"/>
        <end position="377"/>
    </location>
</feature>
<dbReference type="GO" id="GO:0003995">
    <property type="term" value="F:acyl-CoA dehydrogenase activity"/>
    <property type="evidence" value="ECO:0007669"/>
    <property type="project" value="InterPro"/>
</dbReference>
<evidence type="ECO:0000256" key="2">
    <source>
        <dbReference type="ARBA" id="ARBA00009347"/>
    </source>
</evidence>
<dbReference type="Pfam" id="PF02770">
    <property type="entry name" value="Acyl-CoA_dh_M"/>
    <property type="match status" value="1"/>
</dbReference>
<feature type="domain" description="Acyl-CoA oxidase/dehydrogenase middle" evidence="11">
    <location>
        <begin position="122"/>
        <end position="217"/>
    </location>
</feature>
<proteinExistence type="inferred from homology"/>
<dbReference type="SUPFAM" id="SSF47203">
    <property type="entry name" value="Acyl-CoA dehydrogenase C-terminal domain-like"/>
    <property type="match status" value="1"/>
</dbReference>
<dbReference type="CDD" id="cd01158">
    <property type="entry name" value="SCAD_SBCAD"/>
    <property type="match status" value="1"/>
</dbReference>
<evidence type="ECO:0000256" key="6">
    <source>
        <dbReference type="ARBA" id="ARBA00023002"/>
    </source>
</evidence>